<name>A0A2S8GK13_9BACT</name>
<dbReference type="AlphaFoldDB" id="A0A2S8GK13"/>
<gene>
    <name evidence="2" type="ORF">C5Y93_16890</name>
</gene>
<reference evidence="2 3" key="1">
    <citation type="submission" date="2018-02" db="EMBL/GenBank/DDBJ databases">
        <title>Comparative genomes isolates from brazilian mangrove.</title>
        <authorList>
            <person name="Araujo J.E."/>
            <person name="Taketani R.G."/>
            <person name="Silva M.C.P."/>
            <person name="Loureco M.V."/>
            <person name="Andreote F.D."/>
        </authorList>
    </citation>
    <scope>NUCLEOTIDE SEQUENCE [LARGE SCALE GENOMIC DNA]</scope>
    <source>
        <strain evidence="2 3">Nap-Phe MGV</strain>
    </source>
</reference>
<evidence type="ECO:0000313" key="3">
    <source>
        <dbReference type="Proteomes" id="UP000237819"/>
    </source>
</evidence>
<sequence length="175" mass="20271">MSSAAYLPRVMLLAWMLNLGAFCQAEDKLRWNEPPYDQFAGKLQGVLEEHYPKLQRSVSQENESEIRWHADTRKFMVHIPSLTGKWQDATEMEGPNRQGILCTATIREGPYQGMAATPQTFERFYFKVLMMTPYRKDIDAHVVVRLYYPPGVDPKFLTEFAKTVRQFSAEESAEK</sequence>
<proteinExistence type="predicted"/>
<evidence type="ECO:0000256" key="1">
    <source>
        <dbReference type="SAM" id="SignalP"/>
    </source>
</evidence>
<evidence type="ECO:0000313" key="2">
    <source>
        <dbReference type="EMBL" id="PQO44775.1"/>
    </source>
</evidence>
<feature type="signal peptide" evidence="1">
    <location>
        <begin position="1"/>
        <end position="25"/>
    </location>
</feature>
<feature type="chain" id="PRO_5015652555" evidence="1">
    <location>
        <begin position="26"/>
        <end position="175"/>
    </location>
</feature>
<comment type="caution">
    <text evidence="2">The sequence shown here is derived from an EMBL/GenBank/DDBJ whole genome shotgun (WGS) entry which is preliminary data.</text>
</comment>
<dbReference type="OrthoDB" id="278361at2"/>
<dbReference type="Proteomes" id="UP000237819">
    <property type="component" value="Unassembled WGS sequence"/>
</dbReference>
<protein>
    <submittedName>
        <fullName evidence="2">Uncharacterized protein</fullName>
    </submittedName>
</protein>
<keyword evidence="1" id="KW-0732">Signal</keyword>
<organism evidence="2 3">
    <name type="scientific">Blastopirellula marina</name>
    <dbReference type="NCBI Taxonomy" id="124"/>
    <lineage>
        <taxon>Bacteria</taxon>
        <taxon>Pseudomonadati</taxon>
        <taxon>Planctomycetota</taxon>
        <taxon>Planctomycetia</taxon>
        <taxon>Pirellulales</taxon>
        <taxon>Pirellulaceae</taxon>
        <taxon>Blastopirellula</taxon>
    </lineage>
</organism>
<dbReference type="RefSeq" id="WP_105336617.1">
    <property type="nucleotide sequence ID" value="NZ_PUHZ01000017.1"/>
</dbReference>
<accession>A0A2S8GK13</accession>
<dbReference type="EMBL" id="PUHZ01000017">
    <property type="protein sequence ID" value="PQO44775.1"/>
    <property type="molecule type" value="Genomic_DNA"/>
</dbReference>